<dbReference type="Proteomes" id="UP000030428">
    <property type="component" value="Unassembled WGS sequence"/>
</dbReference>
<proteinExistence type="predicted"/>
<dbReference type="AlphaFoldDB" id="A0A4E0RN02"/>
<reference evidence="1 2" key="1">
    <citation type="journal article" date="2016" name="Front. Microbiol.">
        <title>Single-Cell (Meta-)Genomics of a Dimorphic Candidatus Thiomargarita nelsonii Reveals Genomic Plasticity.</title>
        <authorList>
            <person name="Flood B.E."/>
            <person name="Fliss P."/>
            <person name="Jones D.S."/>
            <person name="Dick G.J."/>
            <person name="Jain S."/>
            <person name="Kaster A.K."/>
            <person name="Winkel M."/>
            <person name="Mussmann M."/>
            <person name="Bailey J."/>
        </authorList>
    </citation>
    <scope>NUCLEOTIDE SEQUENCE [LARGE SCALE GENOMIC DNA]</scope>
    <source>
        <strain evidence="1">Hydrate Ridge</strain>
    </source>
</reference>
<keyword evidence="2" id="KW-1185">Reference proteome</keyword>
<name>A0A4E0RN02_9GAMM</name>
<dbReference type="EMBL" id="JSZA02000235">
    <property type="protein sequence ID" value="TGO02084.1"/>
    <property type="molecule type" value="Genomic_DNA"/>
</dbReference>
<comment type="caution">
    <text evidence="1">The sequence shown here is derived from an EMBL/GenBank/DDBJ whole genome shotgun (WGS) entry which is preliminary data.</text>
</comment>
<evidence type="ECO:0000313" key="1">
    <source>
        <dbReference type="EMBL" id="TGO02084.1"/>
    </source>
</evidence>
<sequence length="79" mass="8712">HYTASPNGDNMIGWQINRGIDKAADYVSADQMGKQLNRPDIIANTVRLLSVKQALAQAGLTDFNLEQLIDETLKKPISD</sequence>
<gene>
    <name evidence="1" type="ORF">PN36_30810</name>
</gene>
<accession>A0A4E0RN02</accession>
<protein>
    <submittedName>
        <fullName evidence="1">Uncharacterized protein</fullName>
    </submittedName>
</protein>
<evidence type="ECO:0000313" key="2">
    <source>
        <dbReference type="Proteomes" id="UP000030428"/>
    </source>
</evidence>
<organism evidence="1 2">
    <name type="scientific">Candidatus Thiomargarita nelsonii</name>
    <dbReference type="NCBI Taxonomy" id="1003181"/>
    <lineage>
        <taxon>Bacteria</taxon>
        <taxon>Pseudomonadati</taxon>
        <taxon>Pseudomonadota</taxon>
        <taxon>Gammaproteobacteria</taxon>
        <taxon>Thiotrichales</taxon>
        <taxon>Thiotrichaceae</taxon>
        <taxon>Thiomargarita</taxon>
    </lineage>
</organism>
<feature type="non-terminal residue" evidence="1">
    <location>
        <position position="1"/>
    </location>
</feature>